<dbReference type="EMBL" id="JARWAO010000004">
    <property type="protein sequence ID" value="MDR5896158.1"/>
    <property type="molecule type" value="Genomic_DNA"/>
</dbReference>
<comment type="subcellular location">
    <subcellularLocation>
        <location evidence="1">Cell membrane</location>
        <topology evidence="1">Multi-pass membrane protein</topology>
    </subcellularLocation>
</comment>
<evidence type="ECO:0000256" key="6">
    <source>
        <dbReference type="ARBA" id="ARBA00022989"/>
    </source>
</evidence>
<keyword evidence="3" id="KW-0813">Transport</keyword>
<feature type="transmembrane region" description="Helical" evidence="8">
    <location>
        <begin position="37"/>
        <end position="56"/>
    </location>
</feature>
<dbReference type="InterPro" id="IPR004776">
    <property type="entry name" value="Mem_transp_PIN-like"/>
</dbReference>
<feature type="transmembrane region" description="Helical" evidence="8">
    <location>
        <begin position="6"/>
        <end position="25"/>
    </location>
</feature>
<evidence type="ECO:0000313" key="9">
    <source>
        <dbReference type="EMBL" id="MDR5896158.1"/>
    </source>
</evidence>
<keyword evidence="5 8" id="KW-0812">Transmembrane</keyword>
<evidence type="ECO:0000256" key="5">
    <source>
        <dbReference type="ARBA" id="ARBA00022692"/>
    </source>
</evidence>
<keyword evidence="4" id="KW-1003">Cell membrane</keyword>
<feature type="transmembrane region" description="Helical" evidence="8">
    <location>
        <begin position="191"/>
        <end position="211"/>
    </location>
</feature>
<protein>
    <submittedName>
        <fullName evidence="9">AEC family transporter</fullName>
    </submittedName>
</protein>
<evidence type="ECO:0000256" key="4">
    <source>
        <dbReference type="ARBA" id="ARBA00022475"/>
    </source>
</evidence>
<evidence type="ECO:0000256" key="3">
    <source>
        <dbReference type="ARBA" id="ARBA00022448"/>
    </source>
</evidence>
<comment type="similarity">
    <text evidence="2">Belongs to the auxin efflux carrier (TC 2.A.69) family.</text>
</comment>
<feature type="transmembrane region" description="Helical" evidence="8">
    <location>
        <begin position="277"/>
        <end position="298"/>
    </location>
</feature>
<evidence type="ECO:0000256" key="8">
    <source>
        <dbReference type="SAM" id="Phobius"/>
    </source>
</evidence>
<feature type="transmembrane region" description="Helical" evidence="8">
    <location>
        <begin position="62"/>
        <end position="84"/>
    </location>
</feature>
<dbReference type="PANTHER" id="PTHR36838:SF3">
    <property type="entry name" value="TRANSPORTER AUXIN EFFLUX CARRIER EC FAMILY"/>
    <property type="match status" value="1"/>
</dbReference>
<reference evidence="9 10" key="1">
    <citation type="submission" date="2023-04" db="EMBL/GenBank/DDBJ databases">
        <title>A long-awaited taxogenomic arrangement of the family Halomonadaceae.</title>
        <authorList>
            <person name="De La Haba R."/>
            <person name="Chuvochina M."/>
            <person name="Wittouck S."/>
            <person name="Arahal D.R."/>
            <person name="Sanchez-Porro C."/>
            <person name="Hugenholtz P."/>
            <person name="Ventosa A."/>
        </authorList>
    </citation>
    <scope>NUCLEOTIDE SEQUENCE [LARGE SCALE GENOMIC DNA]</scope>
    <source>
        <strain evidence="9 10">DSM 22428</strain>
    </source>
</reference>
<dbReference type="InterPro" id="IPR038770">
    <property type="entry name" value="Na+/solute_symporter_sf"/>
</dbReference>
<keyword evidence="6 8" id="KW-1133">Transmembrane helix</keyword>
<keyword evidence="10" id="KW-1185">Reference proteome</keyword>
<organism evidence="9 10">
    <name type="scientific">Larsenimonas suaedae</name>
    <dbReference type="NCBI Taxonomy" id="1851019"/>
    <lineage>
        <taxon>Bacteria</taxon>
        <taxon>Pseudomonadati</taxon>
        <taxon>Pseudomonadota</taxon>
        <taxon>Gammaproteobacteria</taxon>
        <taxon>Oceanospirillales</taxon>
        <taxon>Halomonadaceae</taxon>
        <taxon>Larsenimonas</taxon>
    </lineage>
</organism>
<evidence type="ECO:0000313" key="10">
    <source>
        <dbReference type="Proteomes" id="UP001269375"/>
    </source>
</evidence>
<accession>A0ABU1GXW0</accession>
<dbReference type="Pfam" id="PF03547">
    <property type="entry name" value="Mem_trans"/>
    <property type="match status" value="1"/>
</dbReference>
<proteinExistence type="inferred from homology"/>
<sequence>MTAVLAILPIFGLILLGYILGRRQWVAVEQLEGLRQVTFKVFMPCLLFSGIARASLSEALSPWLIAAYFLPAMLVFAGLNLWTYRRAGTPTVFGLAGAYSNNILVGLPVVTALFGHSGMVFVFAILAFHNVITFTAHSLFLSLFDPERRGFSPRTMLKTLANPLVIGMALGGVVNVLALPLPDTLWTMLDWLARAALPCALIFLGAGLTRYRFRPRLEVWGVCATKLLVFPTLVALVTSVLPGLGDTARQVLILLAAGPIGVNVLAFVAPGDQQRDLGACIFLSTIGAALTLPVWGLWLHG</sequence>
<name>A0ABU1GXW0_9GAMM</name>
<evidence type="ECO:0000256" key="1">
    <source>
        <dbReference type="ARBA" id="ARBA00004651"/>
    </source>
</evidence>
<dbReference type="Proteomes" id="UP001269375">
    <property type="component" value="Unassembled WGS sequence"/>
</dbReference>
<feature type="transmembrane region" description="Helical" evidence="8">
    <location>
        <begin position="91"/>
        <end position="114"/>
    </location>
</feature>
<comment type="caution">
    <text evidence="9">The sequence shown here is derived from an EMBL/GenBank/DDBJ whole genome shotgun (WGS) entry which is preliminary data.</text>
</comment>
<feature type="transmembrane region" description="Helical" evidence="8">
    <location>
        <begin position="223"/>
        <end position="245"/>
    </location>
</feature>
<dbReference type="Gene3D" id="1.20.1530.20">
    <property type="match status" value="1"/>
</dbReference>
<gene>
    <name evidence="9" type="ORF">QC825_08750</name>
</gene>
<feature type="transmembrane region" description="Helical" evidence="8">
    <location>
        <begin position="120"/>
        <end position="144"/>
    </location>
</feature>
<evidence type="ECO:0000256" key="2">
    <source>
        <dbReference type="ARBA" id="ARBA00010145"/>
    </source>
</evidence>
<feature type="transmembrane region" description="Helical" evidence="8">
    <location>
        <begin position="251"/>
        <end position="270"/>
    </location>
</feature>
<dbReference type="RefSeq" id="WP_251594574.1">
    <property type="nucleotide sequence ID" value="NZ_JAMLJI010000004.1"/>
</dbReference>
<evidence type="ECO:0000256" key="7">
    <source>
        <dbReference type="ARBA" id="ARBA00023136"/>
    </source>
</evidence>
<feature type="transmembrane region" description="Helical" evidence="8">
    <location>
        <begin position="156"/>
        <end position="179"/>
    </location>
</feature>
<dbReference type="PANTHER" id="PTHR36838">
    <property type="entry name" value="AUXIN EFFLUX CARRIER FAMILY PROTEIN"/>
    <property type="match status" value="1"/>
</dbReference>
<keyword evidence="7 8" id="KW-0472">Membrane</keyword>